<gene>
    <name evidence="1" type="ORF">N7496_012014</name>
</gene>
<dbReference type="AlphaFoldDB" id="A0A9W9RGB9"/>
<evidence type="ECO:0000313" key="1">
    <source>
        <dbReference type="EMBL" id="KAJ5359601.1"/>
    </source>
</evidence>
<dbReference type="Proteomes" id="UP001147782">
    <property type="component" value="Unassembled WGS sequence"/>
</dbReference>
<dbReference type="OrthoDB" id="4342394at2759"/>
<proteinExistence type="predicted"/>
<name>A0A9W9RGB9_9EURO</name>
<evidence type="ECO:0000313" key="2">
    <source>
        <dbReference type="Proteomes" id="UP001147782"/>
    </source>
</evidence>
<sequence>MSDLSLEGQESKEVLCNHDQPPHYCPSQPSQDLLTFIIETEHTGRILLQRLLHINNEVEKLLEKQPRDESSSLVKAKWSRELGSKCIESGQISIDLADVFETRAGENSGLYIALSKLTESEFNQTYASLKRDNANRQIQHTPAGDNQNGINCHERDSGNHHQSALMTSHRGRARDYNNDSLSSSGRFLDLSARVDQINEKLDKSLLSHDKADISKRTGYATAKSPRRLWKRILKHQARP</sequence>
<protein>
    <submittedName>
        <fullName evidence="1">Uncharacterized protein</fullName>
    </submittedName>
</protein>
<dbReference type="GeneID" id="81444106"/>
<accession>A0A9W9RGB9</accession>
<dbReference type="RefSeq" id="XP_056550887.1">
    <property type="nucleotide sequence ID" value="XM_056704927.1"/>
</dbReference>
<dbReference type="EMBL" id="JAPZBS010000009">
    <property type="protein sequence ID" value="KAJ5359601.1"/>
    <property type="molecule type" value="Genomic_DNA"/>
</dbReference>
<comment type="caution">
    <text evidence="1">The sequence shown here is derived from an EMBL/GenBank/DDBJ whole genome shotgun (WGS) entry which is preliminary data.</text>
</comment>
<organism evidence="1 2">
    <name type="scientific">Penicillium cataractarum</name>
    <dbReference type="NCBI Taxonomy" id="2100454"/>
    <lineage>
        <taxon>Eukaryota</taxon>
        <taxon>Fungi</taxon>
        <taxon>Dikarya</taxon>
        <taxon>Ascomycota</taxon>
        <taxon>Pezizomycotina</taxon>
        <taxon>Eurotiomycetes</taxon>
        <taxon>Eurotiomycetidae</taxon>
        <taxon>Eurotiales</taxon>
        <taxon>Aspergillaceae</taxon>
        <taxon>Penicillium</taxon>
    </lineage>
</organism>
<reference evidence="1" key="2">
    <citation type="journal article" date="2023" name="IMA Fungus">
        <title>Comparative genomic study of the Penicillium genus elucidates a diverse pangenome and 15 lateral gene transfer events.</title>
        <authorList>
            <person name="Petersen C."/>
            <person name="Sorensen T."/>
            <person name="Nielsen M.R."/>
            <person name="Sondergaard T.E."/>
            <person name="Sorensen J.L."/>
            <person name="Fitzpatrick D.A."/>
            <person name="Frisvad J.C."/>
            <person name="Nielsen K.L."/>
        </authorList>
    </citation>
    <scope>NUCLEOTIDE SEQUENCE</scope>
    <source>
        <strain evidence="1">IBT 29864</strain>
    </source>
</reference>
<reference evidence="1" key="1">
    <citation type="submission" date="2022-11" db="EMBL/GenBank/DDBJ databases">
        <authorList>
            <person name="Petersen C."/>
        </authorList>
    </citation>
    <scope>NUCLEOTIDE SEQUENCE</scope>
    <source>
        <strain evidence="1">IBT 29864</strain>
    </source>
</reference>
<keyword evidence="2" id="KW-1185">Reference proteome</keyword>